<dbReference type="InterPro" id="IPR036583">
    <property type="entry name" value="23S_rRNA_IVS_sf"/>
</dbReference>
<reference evidence="1" key="1">
    <citation type="journal article" date="2021" name="PeerJ">
        <title>Extensive microbial diversity within the chicken gut microbiome revealed by metagenomics and culture.</title>
        <authorList>
            <person name="Gilroy R."/>
            <person name="Ravi A."/>
            <person name="Getino M."/>
            <person name="Pursley I."/>
            <person name="Horton D.L."/>
            <person name="Alikhan N.F."/>
            <person name="Baker D."/>
            <person name="Gharbi K."/>
            <person name="Hall N."/>
            <person name="Watson M."/>
            <person name="Adriaenssens E.M."/>
            <person name="Foster-Nyarko E."/>
            <person name="Jarju S."/>
            <person name="Secka A."/>
            <person name="Antonio M."/>
            <person name="Oren A."/>
            <person name="Chaudhuri R.R."/>
            <person name="La Ragione R."/>
            <person name="Hildebrand F."/>
            <person name="Pallen M.J."/>
        </authorList>
    </citation>
    <scope>NUCLEOTIDE SEQUENCE</scope>
    <source>
        <strain evidence="1">ChiSxjej1B13-11774</strain>
    </source>
</reference>
<dbReference type="PANTHER" id="PTHR38471">
    <property type="entry name" value="FOUR HELIX BUNDLE PROTEIN"/>
    <property type="match status" value="1"/>
</dbReference>
<dbReference type="SUPFAM" id="SSF158446">
    <property type="entry name" value="IVS-encoded protein-like"/>
    <property type="match status" value="1"/>
</dbReference>
<comment type="caution">
    <text evidence="1">The sequence shown here is derived from an EMBL/GenBank/DDBJ whole genome shotgun (WGS) entry which is preliminary data.</text>
</comment>
<reference evidence="1" key="2">
    <citation type="submission" date="2021-04" db="EMBL/GenBank/DDBJ databases">
        <authorList>
            <person name="Gilroy R."/>
        </authorList>
    </citation>
    <scope>NUCLEOTIDE SEQUENCE</scope>
    <source>
        <strain evidence="1">ChiSxjej1B13-11774</strain>
    </source>
</reference>
<dbReference type="NCBIfam" id="TIGR02436">
    <property type="entry name" value="four helix bundle protein"/>
    <property type="match status" value="1"/>
</dbReference>
<dbReference type="EMBL" id="DXBP01000058">
    <property type="protein sequence ID" value="HIZ42806.1"/>
    <property type="molecule type" value="Genomic_DNA"/>
</dbReference>
<dbReference type="AlphaFoldDB" id="A0A9D2ETB0"/>
<accession>A0A9D2ETB0</accession>
<dbReference type="PANTHER" id="PTHR38471:SF2">
    <property type="entry name" value="FOUR HELIX BUNDLE PROTEIN"/>
    <property type="match status" value="1"/>
</dbReference>
<name>A0A9D2ETB0_9FIRM</name>
<gene>
    <name evidence="1" type="ORF">H9811_09615</name>
</gene>
<evidence type="ECO:0000313" key="1">
    <source>
        <dbReference type="EMBL" id="HIZ42806.1"/>
    </source>
</evidence>
<protein>
    <submittedName>
        <fullName evidence="1">Four helix bundle protein</fullName>
    </submittedName>
</protein>
<organism evidence="1 2">
    <name type="scientific">Candidatus Gemmiger excrementigallinarum</name>
    <dbReference type="NCBI Taxonomy" id="2838609"/>
    <lineage>
        <taxon>Bacteria</taxon>
        <taxon>Bacillati</taxon>
        <taxon>Bacillota</taxon>
        <taxon>Clostridia</taxon>
        <taxon>Eubacteriales</taxon>
        <taxon>Gemmiger</taxon>
    </lineage>
</organism>
<dbReference type="Pfam" id="PF05635">
    <property type="entry name" value="23S_rRNA_IVP"/>
    <property type="match status" value="1"/>
</dbReference>
<sequence length="119" mass="13411">MKQDNILLEKTLDFSVRIVNSCRYLQQEKSEDVLSRQLLRSGTSIGANCHEAVYGASRADFIAKLQIALKETSETEYWILLLGRTGYLTQTQKESLLSDCLSIKKILVATLNKSKQTTP</sequence>
<dbReference type="PIRSF" id="PIRSF035652">
    <property type="entry name" value="CHP02436"/>
    <property type="match status" value="1"/>
</dbReference>
<dbReference type="Proteomes" id="UP000824048">
    <property type="component" value="Unassembled WGS sequence"/>
</dbReference>
<dbReference type="Gene3D" id="1.20.1440.60">
    <property type="entry name" value="23S rRNA-intervening sequence"/>
    <property type="match status" value="1"/>
</dbReference>
<dbReference type="InterPro" id="IPR012657">
    <property type="entry name" value="23S_rRNA-intervening_sequence"/>
</dbReference>
<evidence type="ECO:0000313" key="2">
    <source>
        <dbReference type="Proteomes" id="UP000824048"/>
    </source>
</evidence>
<proteinExistence type="predicted"/>